<evidence type="ECO:0000256" key="4">
    <source>
        <dbReference type="ARBA" id="ARBA00011218"/>
    </source>
</evidence>
<comment type="catalytic activity">
    <reaction evidence="8 9">
        <text>nicotinate beta-D-ribonucleotide + CO2 + diphosphate = quinolinate + 5-phospho-alpha-D-ribose 1-diphosphate + 2 H(+)</text>
        <dbReference type="Rhea" id="RHEA:12733"/>
        <dbReference type="ChEBI" id="CHEBI:15378"/>
        <dbReference type="ChEBI" id="CHEBI:16526"/>
        <dbReference type="ChEBI" id="CHEBI:29959"/>
        <dbReference type="ChEBI" id="CHEBI:33019"/>
        <dbReference type="ChEBI" id="CHEBI:57502"/>
        <dbReference type="ChEBI" id="CHEBI:58017"/>
        <dbReference type="EC" id="2.4.2.19"/>
    </reaction>
</comment>
<evidence type="ECO:0000256" key="3">
    <source>
        <dbReference type="ARBA" id="ARBA00009400"/>
    </source>
</evidence>
<dbReference type="EMBL" id="LHXZ01000012">
    <property type="protein sequence ID" value="KXB03476.1"/>
    <property type="molecule type" value="Genomic_DNA"/>
</dbReference>
<evidence type="ECO:0000256" key="8">
    <source>
        <dbReference type="ARBA" id="ARBA00047445"/>
    </source>
</evidence>
<evidence type="ECO:0000259" key="11">
    <source>
        <dbReference type="Pfam" id="PF02749"/>
    </source>
</evidence>
<dbReference type="InterPro" id="IPR027277">
    <property type="entry name" value="NadC/ModD"/>
</dbReference>
<dbReference type="AlphaFoldDB" id="A0A133VAK3"/>
<dbReference type="GO" id="GO:0005737">
    <property type="term" value="C:cytoplasm"/>
    <property type="evidence" value="ECO:0007669"/>
    <property type="project" value="TreeGrafter"/>
</dbReference>
<evidence type="ECO:0000313" key="13">
    <source>
        <dbReference type="Proteomes" id="UP000070565"/>
    </source>
</evidence>
<keyword evidence="13" id="KW-1185">Reference proteome</keyword>
<name>A0A133VAK3_9EURY</name>
<comment type="subunit">
    <text evidence="4 9">Hexamer formed by 3 homodimers.</text>
</comment>
<dbReference type="Proteomes" id="UP000070565">
    <property type="component" value="Unassembled WGS sequence"/>
</dbReference>
<comment type="caution">
    <text evidence="12">The sequence shown here is derived from an EMBL/GenBank/DDBJ whole genome shotgun (WGS) entry which is preliminary data.</text>
</comment>
<dbReference type="PANTHER" id="PTHR32179:SF3">
    <property type="entry name" value="NICOTINATE-NUCLEOTIDE PYROPHOSPHORYLASE [CARBOXYLATING]"/>
    <property type="match status" value="1"/>
</dbReference>
<evidence type="ECO:0000256" key="9">
    <source>
        <dbReference type="PIRNR" id="PIRNR006250"/>
    </source>
</evidence>
<dbReference type="GO" id="GO:0004514">
    <property type="term" value="F:nicotinate-nucleotide diphosphorylase (carboxylating) activity"/>
    <property type="evidence" value="ECO:0007669"/>
    <property type="project" value="UniProtKB-EC"/>
</dbReference>
<keyword evidence="7 9" id="KW-0808">Transferase</keyword>
<dbReference type="CDD" id="cd01572">
    <property type="entry name" value="QPRTase"/>
    <property type="match status" value="1"/>
</dbReference>
<dbReference type="Pfam" id="PF01729">
    <property type="entry name" value="QRPTase_C"/>
    <property type="match status" value="1"/>
</dbReference>
<evidence type="ECO:0000256" key="7">
    <source>
        <dbReference type="ARBA" id="ARBA00022679"/>
    </source>
</evidence>
<reference evidence="12 13" key="1">
    <citation type="journal article" date="2016" name="Sci. Rep.">
        <title>Metabolic traits of an uncultured archaeal lineage -MSBL1- from brine pools of the Red Sea.</title>
        <authorList>
            <person name="Mwirichia R."/>
            <person name="Alam I."/>
            <person name="Rashid M."/>
            <person name="Vinu M."/>
            <person name="Ba-Alawi W."/>
            <person name="Anthony Kamau A."/>
            <person name="Kamanda Ngugi D."/>
            <person name="Goker M."/>
            <person name="Klenk H.P."/>
            <person name="Bajic V."/>
            <person name="Stingl U."/>
        </authorList>
    </citation>
    <scope>NUCLEOTIDE SEQUENCE [LARGE SCALE GENOMIC DNA]</scope>
    <source>
        <strain evidence="12">SCGC-AAA261F19</strain>
    </source>
</reference>
<feature type="domain" description="Quinolinate phosphoribosyl transferase C-terminal" evidence="10">
    <location>
        <begin position="107"/>
        <end position="277"/>
    </location>
</feature>
<protein>
    <recommendedName>
        <fullName evidence="9">Nicotinate-nucleotide pyrophosphorylase [carboxylating]</fullName>
        <ecNumber evidence="9">2.4.2.19</ecNumber>
    </recommendedName>
    <alternativeName>
        <fullName evidence="9">Quinolinate phosphoribosyltransferase [decarboxylating]</fullName>
    </alternativeName>
</protein>
<evidence type="ECO:0000259" key="10">
    <source>
        <dbReference type="Pfam" id="PF01729"/>
    </source>
</evidence>
<dbReference type="InterPro" id="IPR036068">
    <property type="entry name" value="Nicotinate_pribotase-like_C"/>
</dbReference>
<accession>A0A133VAK3</accession>
<dbReference type="InterPro" id="IPR002638">
    <property type="entry name" value="Quinolinate_PRibosylTrfase_C"/>
</dbReference>
<dbReference type="InterPro" id="IPR022412">
    <property type="entry name" value="Quinolinate_PRibosylTrfase_N"/>
</dbReference>
<dbReference type="GO" id="GO:0034213">
    <property type="term" value="P:quinolinate catabolic process"/>
    <property type="evidence" value="ECO:0007669"/>
    <property type="project" value="TreeGrafter"/>
</dbReference>
<comment type="function">
    <text evidence="1 9">Involved in the catabolism of quinolinic acid (QA).</text>
</comment>
<evidence type="ECO:0000256" key="1">
    <source>
        <dbReference type="ARBA" id="ARBA00003237"/>
    </source>
</evidence>
<dbReference type="PANTHER" id="PTHR32179">
    <property type="entry name" value="NICOTINATE-NUCLEOTIDE PYROPHOSPHORYLASE [CARBOXYLATING]"/>
    <property type="match status" value="1"/>
</dbReference>
<dbReference type="FunFam" id="3.90.1170.20:FF:000001">
    <property type="entry name" value="Nicotinate-nucleotide diphosphorylase (Carboxylating)"/>
    <property type="match status" value="1"/>
</dbReference>
<dbReference type="EC" id="2.4.2.19" evidence="9"/>
<dbReference type="Pfam" id="PF02749">
    <property type="entry name" value="QRPTase_N"/>
    <property type="match status" value="1"/>
</dbReference>
<dbReference type="GO" id="GO:0009435">
    <property type="term" value="P:NAD+ biosynthetic process"/>
    <property type="evidence" value="ECO:0007669"/>
    <property type="project" value="UniProtKB-UniPathway"/>
</dbReference>
<dbReference type="UniPathway" id="UPA00253">
    <property type="reaction ID" value="UER00331"/>
</dbReference>
<dbReference type="SUPFAM" id="SSF51690">
    <property type="entry name" value="Nicotinate/Quinolinate PRTase C-terminal domain-like"/>
    <property type="match status" value="1"/>
</dbReference>
<dbReference type="Gene3D" id="3.20.20.70">
    <property type="entry name" value="Aldolase class I"/>
    <property type="match status" value="1"/>
</dbReference>
<dbReference type="InterPro" id="IPR013785">
    <property type="entry name" value="Aldolase_TIM"/>
</dbReference>
<keyword evidence="6 9" id="KW-0328">Glycosyltransferase</keyword>
<evidence type="ECO:0000313" key="12">
    <source>
        <dbReference type="EMBL" id="KXB03476.1"/>
    </source>
</evidence>
<comment type="pathway">
    <text evidence="2 9">Cofactor biosynthesis; NAD(+) biosynthesis; nicotinate D-ribonucleotide from quinolinate: step 1/1.</text>
</comment>
<sequence length="283" mass="30361">MIDLKEKRKIRKMLEEDVGPGDITTKSVVSPDTISKAEVIAKQSGILAGAAEAKVAFKEMGVKAEAVKKDGARINVGDIVMKVEGPAYGILAAERTALNLMTRMSGVATATKKMIDIAREVNLKVKIAATRKTAPLLTSFDKRAVQIAGGEPHRFCLNDFILIKDNHLKLVGSVAEAVRRARKNGSSSKIEVEVNHLEDCLEAVKSGADVIMLDNFEALEVERTIETLKKSGLRDQIIIEASGGIDPSNVREYAAAGVDIISSSYMTMQAPALDMGLEINAGG</sequence>
<dbReference type="InterPro" id="IPR037128">
    <property type="entry name" value="Quinolinate_PRibosylTase_N_sf"/>
</dbReference>
<gene>
    <name evidence="12" type="ORF">AKJ45_01480</name>
</gene>
<dbReference type="FunFam" id="3.20.20.70:FF:000030">
    <property type="entry name" value="Nicotinate-nucleotide pyrophosphorylase, carboxylating"/>
    <property type="match status" value="1"/>
</dbReference>
<evidence type="ECO:0000256" key="5">
    <source>
        <dbReference type="ARBA" id="ARBA00022642"/>
    </source>
</evidence>
<dbReference type="Gene3D" id="3.90.1170.20">
    <property type="entry name" value="Quinolinate phosphoribosyl transferase, N-terminal domain"/>
    <property type="match status" value="1"/>
</dbReference>
<dbReference type="PIRSF" id="PIRSF006250">
    <property type="entry name" value="NadC_ModD"/>
    <property type="match status" value="1"/>
</dbReference>
<comment type="similarity">
    <text evidence="3 9">Belongs to the NadC/ModD family.</text>
</comment>
<feature type="domain" description="Quinolinate phosphoribosyl transferase N-terminal" evidence="11">
    <location>
        <begin position="22"/>
        <end position="105"/>
    </location>
</feature>
<proteinExistence type="inferred from homology"/>
<keyword evidence="5 9" id="KW-0662">Pyridine nucleotide biosynthesis</keyword>
<dbReference type="NCBIfam" id="TIGR00078">
    <property type="entry name" value="nadC"/>
    <property type="match status" value="1"/>
</dbReference>
<dbReference type="SUPFAM" id="SSF54675">
    <property type="entry name" value="Nicotinate/Quinolinate PRTase N-terminal domain-like"/>
    <property type="match status" value="1"/>
</dbReference>
<dbReference type="InterPro" id="IPR004393">
    <property type="entry name" value="NadC"/>
</dbReference>
<evidence type="ECO:0000256" key="2">
    <source>
        <dbReference type="ARBA" id="ARBA00004893"/>
    </source>
</evidence>
<organism evidence="12 13">
    <name type="scientific">candidate division MSBL1 archaeon SCGC-AAA261F19</name>
    <dbReference type="NCBI Taxonomy" id="1698275"/>
    <lineage>
        <taxon>Archaea</taxon>
        <taxon>Methanobacteriati</taxon>
        <taxon>Methanobacteriota</taxon>
        <taxon>candidate division MSBL1</taxon>
    </lineage>
</organism>
<dbReference type="PATRIC" id="fig|1698275.3.peg.100"/>
<evidence type="ECO:0000256" key="6">
    <source>
        <dbReference type="ARBA" id="ARBA00022676"/>
    </source>
</evidence>